<reference evidence="2" key="2">
    <citation type="submission" date="2021-09" db="EMBL/GenBank/DDBJ databases">
        <authorList>
            <person name="Jia N."/>
            <person name="Wang J."/>
            <person name="Shi W."/>
            <person name="Du L."/>
            <person name="Sun Y."/>
            <person name="Zhan W."/>
            <person name="Jiang J."/>
            <person name="Wang Q."/>
            <person name="Zhang B."/>
            <person name="Ji P."/>
            <person name="Sakyi L.B."/>
            <person name="Cui X."/>
            <person name="Yuan T."/>
            <person name="Jiang B."/>
            <person name="Yang W."/>
            <person name="Lam T.T.-Y."/>
            <person name="Chang Q."/>
            <person name="Ding S."/>
            <person name="Wang X."/>
            <person name="Zhu J."/>
            <person name="Ruan X."/>
            <person name="Zhao L."/>
            <person name="Wei J."/>
            <person name="Que T."/>
            <person name="Du C."/>
            <person name="Cheng J."/>
            <person name="Dai P."/>
            <person name="Han X."/>
            <person name="Huang E."/>
            <person name="Gao Y."/>
            <person name="Liu J."/>
            <person name="Shao H."/>
            <person name="Ye R."/>
            <person name="Li L."/>
            <person name="Wei W."/>
            <person name="Wang X."/>
            <person name="Wang C."/>
            <person name="Huo Q."/>
            <person name="Li W."/>
            <person name="Guo W."/>
            <person name="Chen H."/>
            <person name="Chen S."/>
            <person name="Zhou L."/>
            <person name="Zhou L."/>
            <person name="Ni X."/>
            <person name="Tian J."/>
            <person name="Zhou Y."/>
            <person name="Sheng Y."/>
            <person name="Liu T."/>
            <person name="Pan Y."/>
            <person name="Xia L."/>
            <person name="Li J."/>
            <person name="Zhao F."/>
            <person name="Cao W."/>
        </authorList>
    </citation>
    <scope>NUCLEOTIDE SEQUENCE</scope>
    <source>
        <strain evidence="2">Rsan-2018</strain>
        <tissue evidence="2">Larvae</tissue>
    </source>
</reference>
<name>A0A9D4P9V8_RHISA</name>
<proteinExistence type="predicted"/>
<dbReference type="EMBL" id="JABSTV010001255">
    <property type="protein sequence ID" value="KAH7934880.1"/>
    <property type="molecule type" value="Genomic_DNA"/>
</dbReference>
<keyword evidence="3" id="KW-1185">Reference proteome</keyword>
<dbReference type="VEuPathDB" id="VectorBase:RSAN_042311"/>
<protein>
    <submittedName>
        <fullName evidence="2">Uncharacterized protein</fullName>
    </submittedName>
</protein>
<dbReference type="AlphaFoldDB" id="A0A9D4P9V8"/>
<evidence type="ECO:0000313" key="3">
    <source>
        <dbReference type="Proteomes" id="UP000821837"/>
    </source>
</evidence>
<dbReference type="Proteomes" id="UP000821837">
    <property type="component" value="Unassembled WGS sequence"/>
</dbReference>
<sequence length="318" mass="33228">MAPPARMGERSRTTTVSVADTYTGYDHHSMIRPELPQTFKSTALVAAVARRELASDAAVAASANAASPAAAVDAADRSSSTLPPPAQRSAGPQQGKKRPTWQPQPLPKPKATDFVVNGAGSALIAHLGVNANRLVTVVMVRDQNLILAYTPHLHIADKLIGELKVLSSVRPVPLFGYLRVDTQGSCYGVVTVGSEVQREDPDVADTHGNALGAGGSGSFFQIDVKRAPGSRPPGLHHRGPSPLPPNLFLNPRMLAALQARSHPALTSRRDVHLEPGHTCLPTAHPPSPGTQPAAQGDATWSAHVRQGHQASASGGAAS</sequence>
<feature type="region of interest" description="Disordered" evidence="1">
    <location>
        <begin position="72"/>
        <end position="110"/>
    </location>
</feature>
<gene>
    <name evidence="2" type="ORF">HPB52_001744</name>
</gene>
<reference evidence="2" key="1">
    <citation type="journal article" date="2020" name="Cell">
        <title>Large-Scale Comparative Analyses of Tick Genomes Elucidate Their Genetic Diversity and Vector Capacities.</title>
        <authorList>
            <consortium name="Tick Genome and Microbiome Consortium (TIGMIC)"/>
            <person name="Jia N."/>
            <person name="Wang J."/>
            <person name="Shi W."/>
            <person name="Du L."/>
            <person name="Sun Y."/>
            <person name="Zhan W."/>
            <person name="Jiang J.F."/>
            <person name="Wang Q."/>
            <person name="Zhang B."/>
            <person name="Ji P."/>
            <person name="Bell-Sakyi L."/>
            <person name="Cui X.M."/>
            <person name="Yuan T.T."/>
            <person name="Jiang B.G."/>
            <person name="Yang W.F."/>
            <person name="Lam T.T."/>
            <person name="Chang Q.C."/>
            <person name="Ding S.J."/>
            <person name="Wang X.J."/>
            <person name="Zhu J.G."/>
            <person name="Ruan X.D."/>
            <person name="Zhao L."/>
            <person name="Wei J.T."/>
            <person name="Ye R.Z."/>
            <person name="Que T.C."/>
            <person name="Du C.H."/>
            <person name="Zhou Y.H."/>
            <person name="Cheng J.X."/>
            <person name="Dai P.F."/>
            <person name="Guo W.B."/>
            <person name="Han X.H."/>
            <person name="Huang E.J."/>
            <person name="Li L.F."/>
            <person name="Wei W."/>
            <person name="Gao Y.C."/>
            <person name="Liu J.Z."/>
            <person name="Shao H.Z."/>
            <person name="Wang X."/>
            <person name="Wang C.C."/>
            <person name="Yang T.C."/>
            <person name="Huo Q.B."/>
            <person name="Li W."/>
            <person name="Chen H.Y."/>
            <person name="Chen S.E."/>
            <person name="Zhou L.G."/>
            <person name="Ni X.B."/>
            <person name="Tian J.H."/>
            <person name="Sheng Y."/>
            <person name="Liu T."/>
            <person name="Pan Y.S."/>
            <person name="Xia L.Y."/>
            <person name="Li J."/>
            <person name="Zhao F."/>
            <person name="Cao W.C."/>
        </authorList>
    </citation>
    <scope>NUCLEOTIDE SEQUENCE</scope>
    <source>
        <strain evidence="2">Rsan-2018</strain>
    </source>
</reference>
<accession>A0A9D4P9V8</accession>
<feature type="region of interest" description="Disordered" evidence="1">
    <location>
        <begin position="274"/>
        <end position="318"/>
    </location>
</feature>
<comment type="caution">
    <text evidence="2">The sequence shown here is derived from an EMBL/GenBank/DDBJ whole genome shotgun (WGS) entry which is preliminary data.</text>
</comment>
<evidence type="ECO:0000256" key="1">
    <source>
        <dbReference type="SAM" id="MobiDB-lite"/>
    </source>
</evidence>
<evidence type="ECO:0000313" key="2">
    <source>
        <dbReference type="EMBL" id="KAH7934880.1"/>
    </source>
</evidence>
<organism evidence="2 3">
    <name type="scientific">Rhipicephalus sanguineus</name>
    <name type="common">Brown dog tick</name>
    <name type="synonym">Ixodes sanguineus</name>
    <dbReference type="NCBI Taxonomy" id="34632"/>
    <lineage>
        <taxon>Eukaryota</taxon>
        <taxon>Metazoa</taxon>
        <taxon>Ecdysozoa</taxon>
        <taxon>Arthropoda</taxon>
        <taxon>Chelicerata</taxon>
        <taxon>Arachnida</taxon>
        <taxon>Acari</taxon>
        <taxon>Parasitiformes</taxon>
        <taxon>Ixodida</taxon>
        <taxon>Ixodoidea</taxon>
        <taxon>Ixodidae</taxon>
        <taxon>Rhipicephalinae</taxon>
        <taxon>Rhipicephalus</taxon>
        <taxon>Rhipicephalus</taxon>
    </lineage>
</organism>